<dbReference type="PROSITE" id="PS51199">
    <property type="entry name" value="SF4_HELICASE"/>
    <property type="match status" value="1"/>
</dbReference>
<dbReference type="Pfam" id="PF03796">
    <property type="entry name" value="DnaB_C"/>
    <property type="match status" value="1"/>
</dbReference>
<name>A0A9E9LUA1_9BURK</name>
<evidence type="ECO:0000259" key="1">
    <source>
        <dbReference type="PROSITE" id="PS51199"/>
    </source>
</evidence>
<dbReference type="Gene3D" id="3.40.50.300">
    <property type="entry name" value="P-loop containing nucleotide triphosphate hydrolases"/>
    <property type="match status" value="1"/>
</dbReference>
<dbReference type="Proteomes" id="UP001156215">
    <property type="component" value="Chromosome"/>
</dbReference>
<sequence>MKNILVDDDIDFDYYLSETDAAEKVRPASGYLNEVMHVLAPAQDAPRNPRMPFANCFVEFRPGEVTLWAGENGSGKSMLQGQVMAGLSEKQGVCIASFEMKPPMTLARIVRQVTQHGKPSKEKVREWLDSTQGKLWLYDQQGTTDARRMIAVVKHCAERLNCKHIAIDSLMKCVRGEDDYNGQKAFVDDLTAAARDYNVHIHLVAHMRKSNNERGMPGKMDIKGTGAITDLVDNVIILWRNRQKEKDAEAGKEVNRNDPDTVLICEKQRNGDWEGRTKLYFSRTSMRYSDVPRVV</sequence>
<evidence type="ECO:0000313" key="2">
    <source>
        <dbReference type="EMBL" id="WAW09755.1"/>
    </source>
</evidence>
<dbReference type="GO" id="GO:0006260">
    <property type="term" value="P:DNA replication"/>
    <property type="evidence" value="ECO:0007669"/>
    <property type="project" value="InterPro"/>
</dbReference>
<proteinExistence type="predicted"/>
<dbReference type="SUPFAM" id="SSF52540">
    <property type="entry name" value="P-loop containing nucleoside triphosphate hydrolases"/>
    <property type="match status" value="1"/>
</dbReference>
<organism evidence="2 3">
    <name type="scientific">Oxalobacter vibrioformis</name>
    <dbReference type="NCBI Taxonomy" id="933080"/>
    <lineage>
        <taxon>Bacteria</taxon>
        <taxon>Pseudomonadati</taxon>
        <taxon>Pseudomonadota</taxon>
        <taxon>Betaproteobacteria</taxon>
        <taxon>Burkholderiales</taxon>
        <taxon>Oxalobacteraceae</taxon>
        <taxon>Oxalobacter</taxon>
    </lineage>
</organism>
<dbReference type="InterPro" id="IPR027032">
    <property type="entry name" value="Twinkle-like"/>
</dbReference>
<feature type="domain" description="SF4 helicase" evidence="1">
    <location>
        <begin position="39"/>
        <end position="295"/>
    </location>
</feature>
<reference evidence="2" key="1">
    <citation type="journal article" date="2022" name="Front. Microbiol.">
        <title>New perspectives on an old grouping: The genomic and phenotypic variability of Oxalobacter formigenes and the implications for calcium oxalate stone prevention.</title>
        <authorList>
            <person name="Chmiel J.A."/>
            <person name="Carr C."/>
            <person name="Stuivenberg G.A."/>
            <person name="Venema R."/>
            <person name="Chanyi R.M."/>
            <person name="Al K.F."/>
            <person name="Giguere D."/>
            <person name="Say H."/>
            <person name="Akouris P.P."/>
            <person name="Dominguez Romero S.A."/>
            <person name="Kwong A."/>
            <person name="Tai V."/>
            <person name="Koval S.F."/>
            <person name="Razvi H."/>
            <person name="Bjazevic J."/>
            <person name="Burton J.P."/>
        </authorList>
    </citation>
    <scope>NUCLEOTIDE SEQUENCE</scope>
    <source>
        <strain evidence="2">WoOx3</strain>
    </source>
</reference>
<dbReference type="PANTHER" id="PTHR12873:SF0">
    <property type="entry name" value="TWINKLE MTDNA HELICASE"/>
    <property type="match status" value="1"/>
</dbReference>
<dbReference type="GO" id="GO:0043139">
    <property type="term" value="F:5'-3' DNA helicase activity"/>
    <property type="evidence" value="ECO:0007669"/>
    <property type="project" value="InterPro"/>
</dbReference>
<gene>
    <name evidence="2" type="ORF">NB640_11080</name>
</gene>
<dbReference type="RefSeq" id="WP_269308759.1">
    <property type="nucleotide sequence ID" value="NZ_CP098242.1"/>
</dbReference>
<accession>A0A9E9LUA1</accession>
<protein>
    <submittedName>
        <fullName evidence="2">AAA family ATPase</fullName>
    </submittedName>
</protein>
<dbReference type="InterPro" id="IPR027417">
    <property type="entry name" value="P-loop_NTPase"/>
</dbReference>
<dbReference type="GO" id="GO:0005524">
    <property type="term" value="F:ATP binding"/>
    <property type="evidence" value="ECO:0007669"/>
    <property type="project" value="InterPro"/>
</dbReference>
<dbReference type="KEGG" id="ovb:NB640_11080"/>
<dbReference type="GO" id="GO:0003697">
    <property type="term" value="F:single-stranded DNA binding"/>
    <property type="evidence" value="ECO:0007669"/>
    <property type="project" value="InterPro"/>
</dbReference>
<dbReference type="InterPro" id="IPR007694">
    <property type="entry name" value="DNA_helicase_DnaB-like_C"/>
</dbReference>
<keyword evidence="3" id="KW-1185">Reference proteome</keyword>
<dbReference type="EMBL" id="CP098242">
    <property type="protein sequence ID" value="WAW09755.1"/>
    <property type="molecule type" value="Genomic_DNA"/>
</dbReference>
<evidence type="ECO:0000313" key="3">
    <source>
        <dbReference type="Proteomes" id="UP001156215"/>
    </source>
</evidence>
<dbReference type="AlphaFoldDB" id="A0A9E9LUA1"/>
<dbReference type="PANTHER" id="PTHR12873">
    <property type="entry name" value="T7-LIKE MITOCHONDRIAL DNA HELICASE"/>
    <property type="match status" value="1"/>
</dbReference>